<feature type="transmembrane region" description="Helical" evidence="13">
    <location>
        <begin position="94"/>
        <end position="115"/>
    </location>
</feature>
<dbReference type="GO" id="GO:0005886">
    <property type="term" value="C:plasma membrane"/>
    <property type="evidence" value="ECO:0007669"/>
    <property type="project" value="UniProtKB-SubCell"/>
</dbReference>
<keyword evidence="6 13" id="KW-0812">Transmembrane</keyword>
<evidence type="ECO:0000256" key="13">
    <source>
        <dbReference type="SAM" id="Phobius"/>
    </source>
</evidence>
<evidence type="ECO:0000256" key="11">
    <source>
        <dbReference type="ARBA" id="ARBA00023049"/>
    </source>
</evidence>
<dbReference type="InterPro" id="IPR044537">
    <property type="entry name" value="Rip2-like"/>
</dbReference>
<keyword evidence="9" id="KW-0862">Zinc</keyword>
<dbReference type="OrthoDB" id="9800627at2"/>
<evidence type="ECO:0000256" key="7">
    <source>
        <dbReference type="ARBA" id="ARBA00022723"/>
    </source>
</evidence>
<evidence type="ECO:0000313" key="15">
    <source>
        <dbReference type="EMBL" id="QDV09855.1"/>
    </source>
</evidence>
<protein>
    <submittedName>
        <fullName evidence="15">Peptidase family M50</fullName>
    </submittedName>
</protein>
<comment type="cofactor">
    <cofactor evidence="1">
        <name>Zn(2+)</name>
        <dbReference type="ChEBI" id="CHEBI:29105"/>
    </cofactor>
</comment>
<dbReference type="EMBL" id="CP036434">
    <property type="protein sequence ID" value="QDV09855.1"/>
    <property type="molecule type" value="Genomic_DNA"/>
</dbReference>
<comment type="similarity">
    <text evidence="3">Belongs to the peptidase M50B family.</text>
</comment>
<dbReference type="GO" id="GO:0008237">
    <property type="term" value="F:metallopeptidase activity"/>
    <property type="evidence" value="ECO:0007669"/>
    <property type="project" value="UniProtKB-KW"/>
</dbReference>
<evidence type="ECO:0000256" key="5">
    <source>
        <dbReference type="ARBA" id="ARBA00022670"/>
    </source>
</evidence>
<dbReference type="Proteomes" id="UP000320390">
    <property type="component" value="Chromosome"/>
</dbReference>
<dbReference type="CDD" id="cd06158">
    <property type="entry name" value="S2P-M50_like_1"/>
    <property type="match status" value="1"/>
</dbReference>
<sequence length="235" mass="25539">MDPETTIKIGFYVIFLLSTTCHEAAHAWVAKLLGDSTAYLGGQVSLDPMPHIRREPVGMVIVPILSLMMIGWPMGYAHIPVDRAWSERYPRKSAWVSVAGPAANLALLLLAVIGIRIGLATETFVAPRTMGEFSEITLTAGSAVGRSFAIFLSLLFVENLVLLLFNLIPVPPLDGSGALPLFTPKSMQRTYADLISQPTFQMMGIIAAWMLFPGIFSAVFMPVVNLVYTGVAHYG</sequence>
<dbReference type="GO" id="GO:0006508">
    <property type="term" value="P:proteolysis"/>
    <property type="evidence" value="ECO:0007669"/>
    <property type="project" value="UniProtKB-KW"/>
</dbReference>
<keyword evidence="4" id="KW-1003">Cell membrane</keyword>
<evidence type="ECO:0000256" key="3">
    <source>
        <dbReference type="ARBA" id="ARBA00007931"/>
    </source>
</evidence>
<evidence type="ECO:0000256" key="9">
    <source>
        <dbReference type="ARBA" id="ARBA00022833"/>
    </source>
</evidence>
<evidence type="ECO:0000256" key="4">
    <source>
        <dbReference type="ARBA" id="ARBA00022475"/>
    </source>
</evidence>
<evidence type="ECO:0000259" key="14">
    <source>
        <dbReference type="Pfam" id="PF02163"/>
    </source>
</evidence>
<feature type="transmembrane region" description="Helical" evidence="13">
    <location>
        <begin position="57"/>
        <end position="74"/>
    </location>
</feature>
<keyword evidence="8" id="KW-0378">Hydrolase</keyword>
<feature type="domain" description="Peptidase M50" evidence="14">
    <location>
        <begin position="11"/>
        <end position="184"/>
    </location>
</feature>
<name>A0A518F0K1_9BACT</name>
<evidence type="ECO:0000256" key="2">
    <source>
        <dbReference type="ARBA" id="ARBA00004651"/>
    </source>
</evidence>
<keyword evidence="10 13" id="KW-1133">Transmembrane helix</keyword>
<dbReference type="InterPro" id="IPR008915">
    <property type="entry name" value="Peptidase_M50"/>
</dbReference>
<proteinExistence type="inferred from homology"/>
<keyword evidence="16" id="KW-1185">Reference proteome</keyword>
<dbReference type="AlphaFoldDB" id="A0A518F0K1"/>
<dbReference type="GO" id="GO:0046872">
    <property type="term" value="F:metal ion binding"/>
    <property type="evidence" value="ECO:0007669"/>
    <property type="project" value="UniProtKB-KW"/>
</dbReference>
<dbReference type="PANTHER" id="PTHR35864:SF1">
    <property type="entry name" value="ZINC METALLOPROTEASE YWHC-RELATED"/>
    <property type="match status" value="1"/>
</dbReference>
<comment type="subcellular location">
    <subcellularLocation>
        <location evidence="2">Cell membrane</location>
        <topology evidence="2">Multi-pass membrane protein</topology>
    </subcellularLocation>
</comment>
<feature type="transmembrane region" description="Helical" evidence="13">
    <location>
        <begin position="203"/>
        <end position="228"/>
    </location>
</feature>
<keyword evidence="7" id="KW-0479">Metal-binding</keyword>
<evidence type="ECO:0000256" key="10">
    <source>
        <dbReference type="ARBA" id="ARBA00022989"/>
    </source>
</evidence>
<reference evidence="15 16" key="1">
    <citation type="submission" date="2019-02" db="EMBL/GenBank/DDBJ databases">
        <title>Deep-cultivation of Planctomycetes and their phenomic and genomic characterization uncovers novel biology.</title>
        <authorList>
            <person name="Wiegand S."/>
            <person name="Jogler M."/>
            <person name="Boedeker C."/>
            <person name="Pinto D."/>
            <person name="Vollmers J."/>
            <person name="Rivas-Marin E."/>
            <person name="Kohn T."/>
            <person name="Peeters S.H."/>
            <person name="Heuer A."/>
            <person name="Rast P."/>
            <person name="Oberbeckmann S."/>
            <person name="Bunk B."/>
            <person name="Jeske O."/>
            <person name="Meyerdierks A."/>
            <person name="Storesund J.E."/>
            <person name="Kallscheuer N."/>
            <person name="Luecker S."/>
            <person name="Lage O.M."/>
            <person name="Pohl T."/>
            <person name="Merkel B.J."/>
            <person name="Hornburger P."/>
            <person name="Mueller R.-W."/>
            <person name="Bruemmer F."/>
            <person name="Labrenz M."/>
            <person name="Spormann A.M."/>
            <person name="Op den Camp H."/>
            <person name="Overmann J."/>
            <person name="Amann R."/>
            <person name="Jetten M.S.M."/>
            <person name="Mascher T."/>
            <person name="Medema M.H."/>
            <person name="Devos D.P."/>
            <person name="Kaster A.-K."/>
            <person name="Ovreas L."/>
            <person name="Rohde M."/>
            <person name="Galperin M.Y."/>
            <person name="Jogler C."/>
        </authorList>
    </citation>
    <scope>NUCLEOTIDE SEQUENCE [LARGE SCALE GENOMIC DNA]</scope>
    <source>
        <strain evidence="15 16">Poly30</strain>
    </source>
</reference>
<dbReference type="Pfam" id="PF02163">
    <property type="entry name" value="Peptidase_M50"/>
    <property type="match status" value="1"/>
</dbReference>
<keyword evidence="11" id="KW-0482">Metalloprotease</keyword>
<dbReference type="PANTHER" id="PTHR35864">
    <property type="entry name" value="ZINC METALLOPROTEASE MJ0611-RELATED"/>
    <property type="match status" value="1"/>
</dbReference>
<accession>A0A518F0K1</accession>
<keyword evidence="5" id="KW-0645">Protease</keyword>
<dbReference type="InterPro" id="IPR052348">
    <property type="entry name" value="Metallopeptidase_M50B"/>
</dbReference>
<evidence type="ECO:0000256" key="8">
    <source>
        <dbReference type="ARBA" id="ARBA00022801"/>
    </source>
</evidence>
<evidence type="ECO:0000313" key="16">
    <source>
        <dbReference type="Proteomes" id="UP000320390"/>
    </source>
</evidence>
<organism evidence="15 16">
    <name type="scientific">Saltatorellus ferox</name>
    <dbReference type="NCBI Taxonomy" id="2528018"/>
    <lineage>
        <taxon>Bacteria</taxon>
        <taxon>Pseudomonadati</taxon>
        <taxon>Planctomycetota</taxon>
        <taxon>Planctomycetia</taxon>
        <taxon>Planctomycetia incertae sedis</taxon>
        <taxon>Saltatorellus</taxon>
    </lineage>
</organism>
<evidence type="ECO:0000256" key="1">
    <source>
        <dbReference type="ARBA" id="ARBA00001947"/>
    </source>
</evidence>
<evidence type="ECO:0000256" key="6">
    <source>
        <dbReference type="ARBA" id="ARBA00022692"/>
    </source>
</evidence>
<gene>
    <name evidence="15" type="ORF">Poly30_54150</name>
</gene>
<evidence type="ECO:0000256" key="12">
    <source>
        <dbReference type="ARBA" id="ARBA00023136"/>
    </source>
</evidence>
<keyword evidence="12 13" id="KW-0472">Membrane</keyword>
<dbReference type="RefSeq" id="WP_145204984.1">
    <property type="nucleotide sequence ID" value="NZ_CP036434.1"/>
</dbReference>